<dbReference type="GO" id="GO:0051731">
    <property type="term" value="F:polynucleotide 5'-hydroxyl-kinase activity"/>
    <property type="evidence" value="ECO:0007669"/>
    <property type="project" value="InterPro"/>
</dbReference>
<dbReference type="Proteomes" id="UP001445076">
    <property type="component" value="Unassembled WGS sequence"/>
</dbReference>
<evidence type="ECO:0000259" key="8">
    <source>
        <dbReference type="Pfam" id="PF24419"/>
    </source>
</evidence>
<evidence type="ECO:0000256" key="5">
    <source>
        <dbReference type="ARBA" id="ARBA00022840"/>
    </source>
</evidence>
<gene>
    <name evidence="9" type="ORF">OTU49_009322</name>
</gene>
<dbReference type="GO" id="GO:0005634">
    <property type="term" value="C:nucleus"/>
    <property type="evidence" value="ECO:0007669"/>
    <property type="project" value="TreeGrafter"/>
</dbReference>
<comment type="similarity">
    <text evidence="1">Belongs to the Clp1 family. NOL9/GRC3 subfamily.</text>
</comment>
<dbReference type="SUPFAM" id="SSF52540">
    <property type="entry name" value="P-loop containing nucleoside triphosphate hydrolases"/>
    <property type="match status" value="1"/>
</dbReference>
<dbReference type="GO" id="GO:0005524">
    <property type="term" value="F:ATP binding"/>
    <property type="evidence" value="ECO:0007669"/>
    <property type="project" value="UniProtKB-KW"/>
</dbReference>
<dbReference type="InterPro" id="IPR032319">
    <property type="entry name" value="CLP1_P"/>
</dbReference>
<keyword evidence="4" id="KW-0418">Kinase</keyword>
<feature type="domain" description="Clp1 P-loop" evidence="7">
    <location>
        <begin position="404"/>
        <end position="559"/>
    </location>
</feature>
<dbReference type="GO" id="GO:0000448">
    <property type="term" value="P:cleavage in ITS2 between 5.8S rRNA and LSU-rRNA of tricistronic rRNA transcript (SSU-rRNA, 5.8S rRNA, LSU-rRNA)"/>
    <property type="evidence" value="ECO:0007669"/>
    <property type="project" value="TreeGrafter"/>
</dbReference>
<dbReference type="PANTHER" id="PTHR12755:SF3">
    <property type="entry name" value="POLYNUCLEOTIDE 5'-HYDROXYL-KINASE NOL9"/>
    <property type="match status" value="1"/>
</dbReference>
<evidence type="ECO:0000256" key="2">
    <source>
        <dbReference type="ARBA" id="ARBA00022679"/>
    </source>
</evidence>
<keyword evidence="5" id="KW-0067">ATP-binding</keyword>
<dbReference type="Gene3D" id="3.40.50.300">
    <property type="entry name" value="P-loop containing nucleotide triphosphate hydrolases"/>
    <property type="match status" value="1"/>
</dbReference>
<feature type="domain" description="NOL9 N-terminal" evidence="8">
    <location>
        <begin position="231"/>
        <end position="317"/>
    </location>
</feature>
<evidence type="ECO:0000259" key="7">
    <source>
        <dbReference type="Pfam" id="PF16575"/>
    </source>
</evidence>
<keyword evidence="3" id="KW-0547">Nucleotide-binding</keyword>
<dbReference type="EMBL" id="JARKIK010000073">
    <property type="protein sequence ID" value="KAK8727971.1"/>
    <property type="molecule type" value="Genomic_DNA"/>
</dbReference>
<dbReference type="PANTHER" id="PTHR12755">
    <property type="entry name" value="CLEAVAGE/POLYADENYLATION FACTOR IA SUBUNIT CLP1P"/>
    <property type="match status" value="1"/>
</dbReference>
<dbReference type="InterPro" id="IPR045116">
    <property type="entry name" value="Clp1/Grc3"/>
</dbReference>
<dbReference type="InterPro" id="IPR057573">
    <property type="entry name" value="NOL9_N"/>
</dbReference>
<evidence type="ECO:0000256" key="1">
    <source>
        <dbReference type="ARBA" id="ARBA00011003"/>
    </source>
</evidence>
<dbReference type="Pfam" id="PF16575">
    <property type="entry name" value="CLP1_P"/>
    <property type="match status" value="1"/>
</dbReference>
<dbReference type="AlphaFoldDB" id="A0AAW0WLI9"/>
<sequence>MGTEDNPSSERTLVKKIKISTLAEDVQNIGTNINEHVDSPKLMASEVSAPTHKKKTTKEKVSNVFSSQVKKKKNGSIVLVCSAKLKKTKKRKVSSIVKESKINKAKKDSEQLNQQTDKLSGLKKNELDYSCQADMSFDVLDNGEERPFYKVGESENQNLGQSEVGCFYQALNMWQDSDGEDQTQSAQVETKNIGTKHKTICDRADHPQGIIKTKSNKHLLIGEVASVTATSRDTLVAAITPGSTIYIHGLVRICPLLGTAKVLGYTLQEGEMQTVYSVSSGALLGISAVSAGNMNSMDSSLQDKRIPTKWLQDVFINSDGPLLILEIQQSFPPVARFLSLVGWERLFYGREKQEPWHDISATLITQMNQNNYCLTIEDPLWHDIIDTITSCWTCGSVPRVVLCGGQGVGKSTFFKYIINSLLTNKPDSGIMCLDLDPGQSEFSLPTCLSLIRLTKPLLGPAYVHHTKSFAPYVKQVLVGATSPQFMLQRYIAAIQYLHQLSQEQPSLPLVVNTMGWTQGTGLSIMLDVLRILKPTHVIQIQSSRSRSRINFPMELHSKEVISARGGIVTQANQSELYYSLFVLPSVAKEHSTPHSFKPKVLRDLAIMAHVGQFIGKLPGSMTETNNNTSNIVKLSWTNVVLHVCNRQIPRHCILKAMNAQLVSLCHVSPDNIETVSLDHPKQLIEDSWFGEVVGWGIISSIDPLTRELTILTSLQPQQITAQVNAVIMPEMHLPDPIYKLFSPGEAPYLQHISREGAGRLKVNRQIKPRKQIQFKKNWR</sequence>
<dbReference type="Pfam" id="PF24419">
    <property type="entry name" value="Cupin_NOL9"/>
    <property type="match status" value="1"/>
</dbReference>
<comment type="caution">
    <text evidence="9">The sequence shown here is derived from an EMBL/GenBank/DDBJ whole genome shotgun (WGS) entry which is preliminary data.</text>
</comment>
<reference evidence="9 10" key="1">
    <citation type="journal article" date="2024" name="BMC Genomics">
        <title>Genome assembly of redclaw crayfish (Cherax quadricarinatus) provides insights into its immune adaptation and hypoxia tolerance.</title>
        <authorList>
            <person name="Liu Z."/>
            <person name="Zheng J."/>
            <person name="Li H."/>
            <person name="Fang K."/>
            <person name="Wang S."/>
            <person name="He J."/>
            <person name="Zhou D."/>
            <person name="Weng S."/>
            <person name="Chi M."/>
            <person name="Gu Z."/>
            <person name="He J."/>
            <person name="Li F."/>
            <person name="Wang M."/>
        </authorList>
    </citation>
    <scope>NUCLEOTIDE SEQUENCE [LARGE SCALE GENOMIC DNA]</scope>
    <source>
        <strain evidence="9">ZL_2023a</strain>
    </source>
</reference>
<keyword evidence="2" id="KW-0808">Transferase</keyword>
<accession>A0AAW0WLI9</accession>
<evidence type="ECO:0000256" key="3">
    <source>
        <dbReference type="ARBA" id="ARBA00022741"/>
    </source>
</evidence>
<evidence type="ECO:0000313" key="9">
    <source>
        <dbReference type="EMBL" id="KAK8727971.1"/>
    </source>
</evidence>
<evidence type="ECO:0000256" key="4">
    <source>
        <dbReference type="ARBA" id="ARBA00022777"/>
    </source>
</evidence>
<evidence type="ECO:0000313" key="10">
    <source>
        <dbReference type="Proteomes" id="UP001445076"/>
    </source>
</evidence>
<dbReference type="InterPro" id="IPR027417">
    <property type="entry name" value="P-loop_NTPase"/>
</dbReference>
<organism evidence="9 10">
    <name type="scientific">Cherax quadricarinatus</name>
    <name type="common">Australian red claw crayfish</name>
    <dbReference type="NCBI Taxonomy" id="27406"/>
    <lineage>
        <taxon>Eukaryota</taxon>
        <taxon>Metazoa</taxon>
        <taxon>Ecdysozoa</taxon>
        <taxon>Arthropoda</taxon>
        <taxon>Crustacea</taxon>
        <taxon>Multicrustacea</taxon>
        <taxon>Malacostraca</taxon>
        <taxon>Eumalacostraca</taxon>
        <taxon>Eucarida</taxon>
        <taxon>Decapoda</taxon>
        <taxon>Pleocyemata</taxon>
        <taxon>Astacidea</taxon>
        <taxon>Parastacoidea</taxon>
        <taxon>Parastacidae</taxon>
        <taxon>Cherax</taxon>
    </lineage>
</organism>
<proteinExistence type="inferred from homology"/>
<name>A0AAW0WLI9_CHEQU</name>
<protein>
    <recommendedName>
        <fullName evidence="6">Polynucleotide 5'-hydroxyl-kinase NOL9</fullName>
    </recommendedName>
</protein>
<keyword evidence="10" id="KW-1185">Reference proteome</keyword>
<evidence type="ECO:0000256" key="6">
    <source>
        <dbReference type="ARBA" id="ARBA00071212"/>
    </source>
</evidence>